<dbReference type="PANTHER" id="PTHR46328">
    <property type="entry name" value="FAR-RED IMPAIRED RESPONSIVE (FAR1) FAMILY PROTEIN-RELATED"/>
    <property type="match status" value="1"/>
</dbReference>
<feature type="compositionally biased region" description="Basic and acidic residues" evidence="1">
    <location>
        <begin position="168"/>
        <end position="179"/>
    </location>
</feature>
<keyword evidence="4" id="KW-1185">Reference proteome</keyword>
<proteinExistence type="predicted"/>
<sequence>MKRVNNIKRQKNDKVLSMLSKSGYPSVRRSSNRKKFANLEECEKFYKSYAHHVGFSIRKWSSKKGKEGVQKYKYFVCPKQGFRWASTKANPNWKVKLTREGCSAMIDLEKLTFVNKRILNVLKEVKELCGSTSESKISELESFIGSSAPEQIDILPPKQCNTKGSGKRLKDGKEKSMEQQAKRLRLCKACSTGKEA</sequence>
<name>A0A9Q1GSU8_9CARY</name>
<comment type="caution">
    <text evidence="3">The sequence shown here is derived from an EMBL/GenBank/DDBJ whole genome shotgun (WGS) entry which is preliminary data.</text>
</comment>
<dbReference type="Proteomes" id="UP001153076">
    <property type="component" value="Unassembled WGS sequence"/>
</dbReference>
<dbReference type="EMBL" id="JAKOGI010001811">
    <property type="protein sequence ID" value="KAJ8423983.1"/>
    <property type="molecule type" value="Genomic_DNA"/>
</dbReference>
<dbReference type="InterPro" id="IPR004330">
    <property type="entry name" value="FAR1_DNA_bnd_dom"/>
</dbReference>
<dbReference type="Pfam" id="PF03101">
    <property type="entry name" value="FAR1"/>
    <property type="match status" value="1"/>
</dbReference>
<organism evidence="3 4">
    <name type="scientific">Carnegiea gigantea</name>
    <dbReference type="NCBI Taxonomy" id="171969"/>
    <lineage>
        <taxon>Eukaryota</taxon>
        <taxon>Viridiplantae</taxon>
        <taxon>Streptophyta</taxon>
        <taxon>Embryophyta</taxon>
        <taxon>Tracheophyta</taxon>
        <taxon>Spermatophyta</taxon>
        <taxon>Magnoliopsida</taxon>
        <taxon>eudicotyledons</taxon>
        <taxon>Gunneridae</taxon>
        <taxon>Pentapetalae</taxon>
        <taxon>Caryophyllales</taxon>
        <taxon>Cactineae</taxon>
        <taxon>Cactaceae</taxon>
        <taxon>Cactoideae</taxon>
        <taxon>Echinocereeae</taxon>
        <taxon>Carnegiea</taxon>
    </lineage>
</organism>
<protein>
    <recommendedName>
        <fullName evidence="2">FAR1 domain-containing protein</fullName>
    </recommendedName>
</protein>
<evidence type="ECO:0000256" key="1">
    <source>
        <dbReference type="SAM" id="MobiDB-lite"/>
    </source>
</evidence>
<reference evidence="3" key="1">
    <citation type="submission" date="2022-04" db="EMBL/GenBank/DDBJ databases">
        <title>Carnegiea gigantea Genome sequencing and assembly v2.</title>
        <authorList>
            <person name="Copetti D."/>
            <person name="Sanderson M.J."/>
            <person name="Burquez A."/>
            <person name="Wojciechowski M.F."/>
        </authorList>
    </citation>
    <scope>NUCLEOTIDE SEQUENCE</scope>
    <source>
        <strain evidence="3">SGP5-SGP5p</strain>
        <tissue evidence="3">Aerial part</tissue>
    </source>
</reference>
<feature type="region of interest" description="Disordered" evidence="1">
    <location>
        <begin position="155"/>
        <end position="179"/>
    </location>
</feature>
<evidence type="ECO:0000313" key="3">
    <source>
        <dbReference type="EMBL" id="KAJ8423983.1"/>
    </source>
</evidence>
<evidence type="ECO:0000313" key="4">
    <source>
        <dbReference type="Proteomes" id="UP001153076"/>
    </source>
</evidence>
<gene>
    <name evidence="3" type="ORF">Cgig2_030084</name>
</gene>
<dbReference type="PANTHER" id="PTHR46328:SF30">
    <property type="entry name" value="OS04G0641500 PROTEIN"/>
    <property type="match status" value="1"/>
</dbReference>
<dbReference type="AlphaFoldDB" id="A0A9Q1GSU8"/>
<feature type="domain" description="FAR1" evidence="2">
    <location>
        <begin position="44"/>
        <end position="112"/>
    </location>
</feature>
<dbReference type="OrthoDB" id="747268at2759"/>
<evidence type="ECO:0000259" key="2">
    <source>
        <dbReference type="Pfam" id="PF03101"/>
    </source>
</evidence>
<accession>A0A9Q1GSU8</accession>